<proteinExistence type="predicted"/>
<name>A0A0B4N0U3_9BACT</name>
<feature type="domain" description="Radical SAM core" evidence="7">
    <location>
        <begin position="3"/>
        <end position="133"/>
    </location>
</feature>
<dbReference type="InterPro" id="IPR017200">
    <property type="entry name" value="PqqE-like"/>
</dbReference>
<evidence type="ECO:0000256" key="6">
    <source>
        <dbReference type="ARBA" id="ARBA00023014"/>
    </source>
</evidence>
<evidence type="ECO:0000259" key="8">
    <source>
        <dbReference type="Pfam" id="PF13186"/>
    </source>
</evidence>
<evidence type="ECO:0000256" key="1">
    <source>
        <dbReference type="ARBA" id="ARBA00001966"/>
    </source>
</evidence>
<feature type="domain" description="4Fe4S-binding SPASM" evidence="8">
    <location>
        <begin position="208"/>
        <end position="269"/>
    </location>
</feature>
<dbReference type="InterPro" id="IPR050377">
    <property type="entry name" value="Radical_SAM_PqqE_MftC-like"/>
</dbReference>
<dbReference type="GO" id="GO:0051539">
    <property type="term" value="F:4 iron, 4 sulfur cluster binding"/>
    <property type="evidence" value="ECO:0007669"/>
    <property type="project" value="UniProtKB-KW"/>
</dbReference>
<evidence type="ECO:0000259" key="7">
    <source>
        <dbReference type="Pfam" id="PF04055"/>
    </source>
</evidence>
<keyword evidence="3" id="KW-0949">S-adenosyl-L-methionine</keyword>
<dbReference type="GO" id="GO:0046872">
    <property type="term" value="F:metal ion binding"/>
    <property type="evidence" value="ECO:0007669"/>
    <property type="project" value="UniProtKB-KW"/>
</dbReference>
<dbReference type="AlphaFoldDB" id="A0A0B4N0U3"/>
<dbReference type="Gene3D" id="3.20.20.70">
    <property type="entry name" value="Aldolase class I"/>
    <property type="match status" value="1"/>
</dbReference>
<dbReference type="GO" id="GO:0003824">
    <property type="term" value="F:catalytic activity"/>
    <property type="evidence" value="ECO:0007669"/>
    <property type="project" value="InterPro"/>
</dbReference>
<dbReference type="CDD" id="cd01335">
    <property type="entry name" value="Radical_SAM"/>
    <property type="match status" value="1"/>
</dbReference>
<evidence type="ECO:0000256" key="5">
    <source>
        <dbReference type="ARBA" id="ARBA00023004"/>
    </source>
</evidence>
<keyword evidence="5" id="KW-0408">Iron</keyword>
<comment type="cofactor">
    <cofactor evidence="1">
        <name>[4Fe-4S] cluster</name>
        <dbReference type="ChEBI" id="CHEBI:49883"/>
    </cofactor>
</comment>
<evidence type="ECO:0000256" key="2">
    <source>
        <dbReference type="ARBA" id="ARBA00022485"/>
    </source>
</evidence>
<evidence type="ECO:0000256" key="4">
    <source>
        <dbReference type="ARBA" id="ARBA00022723"/>
    </source>
</evidence>
<dbReference type="InterPro" id="IPR026404">
    <property type="entry name" value="rSAM_w_lipo"/>
</dbReference>
<dbReference type="NCBIfam" id="TIGR04085">
    <property type="entry name" value="rSAM_more_4Fe4S"/>
    <property type="match status" value="1"/>
</dbReference>
<dbReference type="PANTHER" id="PTHR11228">
    <property type="entry name" value="RADICAL SAM DOMAIN PROTEIN"/>
    <property type="match status" value="1"/>
</dbReference>
<evidence type="ECO:0000313" key="9">
    <source>
        <dbReference type="EMBL" id="AIF26092.1"/>
    </source>
</evidence>
<sequence>MPKEDFLRVLDQVAQRTDPHKVFVIVTGGEPLMRSDLEECGRAIYDKGFPWGMVTNGLALTPQRFQRLMRSGLHSATVSLDGFEDDHNWMRGNEHSFEHAVSAIRMMIAEKDFLFDVVTCVNKRNISRLTELRDYLVGLGLRHWRLFTVFPAGRAAGNLELQLSPEEFHTVMDFIRTTRKEKIIDVSYGCEGFLGNYEGDVRDHFFTCQAGVTVGSVLVDGSISACASIRADYHQGNIYRDNFMDVWEQRFAPYRNREWMRTGECADCKFFRYCRGGGMHLRDADGKQMFCHYNRFDLARS</sequence>
<organism evidence="9">
    <name type="scientific">uncultured bacterium Ad_136_J17_contig1</name>
    <dbReference type="NCBI Taxonomy" id="1489301"/>
    <lineage>
        <taxon>Bacteria</taxon>
        <taxon>environmental samples</taxon>
    </lineage>
</organism>
<keyword evidence="6" id="KW-0411">Iron-sulfur</keyword>
<dbReference type="Pfam" id="PF13186">
    <property type="entry name" value="SPASM"/>
    <property type="match status" value="1"/>
</dbReference>
<accession>A0A0B4N0U3</accession>
<dbReference type="EMBL" id="KJ631392">
    <property type="protein sequence ID" value="AIF26092.1"/>
    <property type="molecule type" value="Genomic_DNA"/>
</dbReference>
<dbReference type="InterPro" id="IPR007197">
    <property type="entry name" value="rSAM"/>
</dbReference>
<dbReference type="InterPro" id="IPR023885">
    <property type="entry name" value="4Fe4S-binding_SPASM_dom"/>
</dbReference>
<dbReference type="NCBIfam" id="TIGR04133">
    <property type="entry name" value="rSAM_w_lipo"/>
    <property type="match status" value="1"/>
</dbReference>
<dbReference type="PIRSF" id="PIRSF037420">
    <property type="entry name" value="PQQ_syn_pqqE"/>
    <property type="match status" value="1"/>
</dbReference>
<dbReference type="PANTHER" id="PTHR11228:SF7">
    <property type="entry name" value="PQQA PEPTIDE CYCLASE"/>
    <property type="match status" value="1"/>
</dbReference>
<keyword evidence="4" id="KW-0479">Metal-binding</keyword>
<dbReference type="InterPro" id="IPR058240">
    <property type="entry name" value="rSAM_sf"/>
</dbReference>
<keyword evidence="2" id="KW-0004">4Fe-4S</keyword>
<reference evidence="9" key="1">
    <citation type="submission" date="2014-03" db="EMBL/GenBank/DDBJ databases">
        <title>A sequence of cellulolytic fosmid clone of goat rumen metagenome.</title>
        <authorList>
            <person name="Lee K.-T."/>
            <person name="Kim J.-Y."/>
            <person name="Kim Y.-J."/>
            <person name="Ahn J.-H."/>
            <person name="Park M.-N."/>
            <person name="Kim J.-H."/>
            <person name="Kim T.-H."/>
        </authorList>
    </citation>
    <scope>NUCLEOTIDE SEQUENCE</scope>
</reference>
<dbReference type="InterPro" id="IPR013785">
    <property type="entry name" value="Aldolase_TIM"/>
</dbReference>
<protein>
    <submittedName>
        <fullName evidence="9">Putative radical SAM domain protein</fullName>
    </submittedName>
</protein>
<dbReference type="SUPFAM" id="SSF102114">
    <property type="entry name" value="Radical SAM enzymes"/>
    <property type="match status" value="1"/>
</dbReference>
<evidence type="ECO:0000256" key="3">
    <source>
        <dbReference type="ARBA" id="ARBA00022691"/>
    </source>
</evidence>
<dbReference type="Pfam" id="PF04055">
    <property type="entry name" value="Radical_SAM"/>
    <property type="match status" value="1"/>
</dbReference>